<evidence type="ECO:0000259" key="6">
    <source>
        <dbReference type="Pfam" id="PF00962"/>
    </source>
</evidence>
<evidence type="ECO:0000256" key="1">
    <source>
        <dbReference type="ARBA" id="ARBA00001947"/>
    </source>
</evidence>
<protein>
    <submittedName>
        <fullName evidence="7">Adenosine deaminase</fullName>
        <ecNumber evidence="7">3.5.4.4</ecNumber>
    </submittedName>
</protein>
<comment type="cofactor">
    <cofactor evidence="1">
        <name>Zn(2+)</name>
        <dbReference type="ChEBI" id="CHEBI:29105"/>
    </cofactor>
</comment>
<comment type="similarity">
    <text evidence="2">Belongs to the metallo-dependent hydrolases superfamily. Adenosine and AMP deaminases family.</text>
</comment>
<name>A0ABV6BZW3_9ACTN</name>
<evidence type="ECO:0000313" key="8">
    <source>
        <dbReference type="Proteomes" id="UP001589788"/>
    </source>
</evidence>
<dbReference type="PANTHER" id="PTHR43114:SF6">
    <property type="entry name" value="ADENINE DEAMINASE"/>
    <property type="match status" value="1"/>
</dbReference>
<dbReference type="Pfam" id="PF00962">
    <property type="entry name" value="A_deaminase"/>
    <property type="match status" value="1"/>
</dbReference>
<organism evidence="7 8">
    <name type="scientific">Aciditerrimonas ferrireducens</name>
    <dbReference type="NCBI Taxonomy" id="667306"/>
    <lineage>
        <taxon>Bacteria</taxon>
        <taxon>Bacillati</taxon>
        <taxon>Actinomycetota</taxon>
        <taxon>Acidimicrobiia</taxon>
        <taxon>Acidimicrobiales</taxon>
        <taxon>Acidimicrobiaceae</taxon>
        <taxon>Aciditerrimonas</taxon>
    </lineage>
</organism>
<keyword evidence="3" id="KW-0479">Metal-binding</keyword>
<dbReference type="InterPro" id="IPR001365">
    <property type="entry name" value="A_deaminase_dom"/>
</dbReference>
<evidence type="ECO:0000256" key="3">
    <source>
        <dbReference type="ARBA" id="ARBA00022723"/>
    </source>
</evidence>
<dbReference type="PROSITE" id="PS00485">
    <property type="entry name" value="A_DEAMINASE"/>
    <property type="match status" value="1"/>
</dbReference>
<gene>
    <name evidence="7" type="primary">add</name>
    <name evidence="7" type="ORF">ACFFRE_02160</name>
</gene>
<evidence type="ECO:0000256" key="4">
    <source>
        <dbReference type="ARBA" id="ARBA00022801"/>
    </source>
</evidence>
<keyword evidence="8" id="KW-1185">Reference proteome</keyword>
<feature type="domain" description="Adenosine deaminase" evidence="6">
    <location>
        <begin position="23"/>
        <end position="340"/>
    </location>
</feature>
<dbReference type="EMBL" id="JBHLYQ010000011">
    <property type="protein sequence ID" value="MFC0080962.1"/>
    <property type="molecule type" value="Genomic_DNA"/>
</dbReference>
<dbReference type="InterPro" id="IPR006330">
    <property type="entry name" value="Ado/ade_deaminase"/>
</dbReference>
<dbReference type="RefSeq" id="WP_377787734.1">
    <property type="nucleotide sequence ID" value="NZ_JBHLYQ010000011.1"/>
</dbReference>
<dbReference type="EC" id="3.5.4.4" evidence="7"/>
<dbReference type="GO" id="GO:0016787">
    <property type="term" value="F:hydrolase activity"/>
    <property type="evidence" value="ECO:0007669"/>
    <property type="project" value="UniProtKB-KW"/>
</dbReference>
<dbReference type="InterPro" id="IPR032466">
    <property type="entry name" value="Metal_Hydrolase"/>
</dbReference>
<keyword evidence="5" id="KW-0862">Zinc</keyword>
<evidence type="ECO:0000256" key="5">
    <source>
        <dbReference type="ARBA" id="ARBA00022833"/>
    </source>
</evidence>
<accession>A0ABV6BZW3</accession>
<comment type="caution">
    <text evidence="7">The sequence shown here is derived from an EMBL/GenBank/DDBJ whole genome shotgun (WGS) entry which is preliminary data.</text>
</comment>
<evidence type="ECO:0000256" key="2">
    <source>
        <dbReference type="ARBA" id="ARBA00006676"/>
    </source>
</evidence>
<dbReference type="Gene3D" id="3.20.20.140">
    <property type="entry name" value="Metal-dependent hydrolases"/>
    <property type="match status" value="1"/>
</dbReference>
<keyword evidence="4 7" id="KW-0378">Hydrolase</keyword>
<dbReference type="Proteomes" id="UP001589788">
    <property type="component" value="Unassembled WGS sequence"/>
</dbReference>
<dbReference type="NCBIfam" id="TIGR01430">
    <property type="entry name" value="aden_deam"/>
    <property type="match status" value="1"/>
</dbReference>
<evidence type="ECO:0000313" key="7">
    <source>
        <dbReference type="EMBL" id="MFC0080962.1"/>
    </source>
</evidence>
<dbReference type="SUPFAM" id="SSF51556">
    <property type="entry name" value="Metallo-dependent hydrolases"/>
    <property type="match status" value="1"/>
</dbReference>
<reference evidence="7 8" key="1">
    <citation type="submission" date="2024-09" db="EMBL/GenBank/DDBJ databases">
        <authorList>
            <person name="Sun Q."/>
            <person name="Mori K."/>
        </authorList>
    </citation>
    <scope>NUCLEOTIDE SEQUENCE [LARGE SCALE GENOMIC DNA]</scope>
    <source>
        <strain evidence="7 8">JCM 15389</strain>
    </source>
</reference>
<dbReference type="InterPro" id="IPR006650">
    <property type="entry name" value="A/AMP_deam_AS"/>
</dbReference>
<sequence>MSPTSGHPDPAPTPTRQDLLGLPTVELHVHLEGSFSPKRVAELARAAREPAVEERVAWAFATEDLADFLAALDWWCSLVRTEEQALDQAAGFARFLGASGVAYAEVTVNPTHWTGLPRPRLVAAVCAGFDRAADEGAADCRLVVSLRRDQPDDQVRQVLAELARERPARVVGLGVDGDERAPGAHRPVFGEAFAEARRIGLGVTAHAGESSGPEGVVAALEQLGVRRIDHGVRAAEDPGLLARLAAEAITLSVCPTSNAHLLYGSLERHPLALLDRAGVPLSIGTDDPLTFGIDLPEELARAAAVAHWGLPRLDEAQRAGLRAAFCDAATREHLARRLEAWDQVPAEARA</sequence>
<proteinExistence type="inferred from homology"/>
<dbReference type="PANTHER" id="PTHR43114">
    <property type="entry name" value="ADENINE DEAMINASE"/>
    <property type="match status" value="1"/>
</dbReference>